<evidence type="ECO:0000313" key="1">
    <source>
        <dbReference type="EMBL" id="GAH94175.1"/>
    </source>
</evidence>
<gene>
    <name evidence="1" type="ORF">S03H2_70485</name>
</gene>
<organism evidence="1">
    <name type="scientific">marine sediment metagenome</name>
    <dbReference type="NCBI Taxonomy" id="412755"/>
    <lineage>
        <taxon>unclassified sequences</taxon>
        <taxon>metagenomes</taxon>
        <taxon>ecological metagenomes</taxon>
    </lineage>
</organism>
<name>X1KKR1_9ZZZZ</name>
<proteinExistence type="predicted"/>
<dbReference type="AlphaFoldDB" id="X1KKR1"/>
<reference evidence="1" key="1">
    <citation type="journal article" date="2014" name="Front. Microbiol.">
        <title>High frequency of phylogenetically diverse reductive dehalogenase-homologous genes in deep subseafloor sedimentary metagenomes.</title>
        <authorList>
            <person name="Kawai M."/>
            <person name="Futagami T."/>
            <person name="Toyoda A."/>
            <person name="Takaki Y."/>
            <person name="Nishi S."/>
            <person name="Hori S."/>
            <person name="Arai W."/>
            <person name="Tsubouchi T."/>
            <person name="Morono Y."/>
            <person name="Uchiyama I."/>
            <person name="Ito T."/>
            <person name="Fujiyama A."/>
            <person name="Inagaki F."/>
            <person name="Takami H."/>
        </authorList>
    </citation>
    <scope>NUCLEOTIDE SEQUENCE</scope>
    <source>
        <strain evidence="1">Expedition CK06-06</strain>
    </source>
</reference>
<dbReference type="EMBL" id="BARU01046859">
    <property type="protein sequence ID" value="GAH94175.1"/>
    <property type="molecule type" value="Genomic_DNA"/>
</dbReference>
<protein>
    <submittedName>
        <fullName evidence="1">Uncharacterized protein</fullName>
    </submittedName>
</protein>
<accession>X1KKR1</accession>
<sequence>MGYNKKNMEILADVWDKTGEKSMACPECRGNLILVQVEPVQDAKNAYIPYDTVIECSS</sequence>
<comment type="caution">
    <text evidence="1">The sequence shown here is derived from an EMBL/GenBank/DDBJ whole genome shotgun (WGS) entry which is preliminary data.</text>
</comment>
<feature type="non-terminal residue" evidence="1">
    <location>
        <position position="58"/>
    </location>
</feature>